<evidence type="ECO:0000313" key="1">
    <source>
        <dbReference type="EMBL" id="CDH44798.1"/>
    </source>
</evidence>
<dbReference type="Proteomes" id="UP000019184">
    <property type="component" value="Unassembled WGS sequence"/>
</dbReference>
<sequence length="139" mass="15204">MTKRDKKTAYLFHWSWRIALGKCQPTDPLDEPGVPIQWDHDNLAASKQGAQKMVNGFNLAVPPKSTNAPSLNSRHISGKAIDMYITWNGSITIKKKDGSSIAVTFMDNPNANTQLHQVGASYGVKKLATDAPHWSDTGG</sequence>
<evidence type="ECO:0000313" key="2">
    <source>
        <dbReference type="Proteomes" id="UP000019184"/>
    </source>
</evidence>
<dbReference type="SUPFAM" id="SSF55166">
    <property type="entry name" value="Hedgehog/DD-peptidase"/>
    <property type="match status" value="1"/>
</dbReference>
<keyword evidence="2" id="KW-1185">Reference proteome</keyword>
<proteinExistence type="predicted"/>
<organism evidence="1 2">
    <name type="scientific">Candidatus Contendobacter odensis Run_B_J11</name>
    <dbReference type="NCBI Taxonomy" id="1400861"/>
    <lineage>
        <taxon>Bacteria</taxon>
        <taxon>Pseudomonadati</taxon>
        <taxon>Pseudomonadota</taxon>
        <taxon>Gammaproteobacteria</taxon>
        <taxon>Candidatus Competibacteraceae</taxon>
        <taxon>Candidatus Contendibacter</taxon>
    </lineage>
</organism>
<dbReference type="OrthoDB" id="192249at2"/>
<comment type="caution">
    <text evidence="1">The sequence shown here is derived from an EMBL/GenBank/DDBJ whole genome shotgun (WGS) entry which is preliminary data.</text>
</comment>
<gene>
    <name evidence="1" type="ORF">BN874_1890012</name>
</gene>
<dbReference type="AlphaFoldDB" id="A0A7U7GBM7"/>
<reference evidence="1 2" key="1">
    <citation type="journal article" date="2014" name="ISME J.">
        <title>Candidatus Competibacter-lineage genomes retrieved from metagenomes reveal functional metabolic diversity.</title>
        <authorList>
            <person name="McIlroy S.J."/>
            <person name="Albertsen M."/>
            <person name="Andresen E.K."/>
            <person name="Saunders A.M."/>
            <person name="Kristiansen R."/>
            <person name="Stokholm-Bjerregaard M."/>
            <person name="Nielsen K.L."/>
            <person name="Nielsen P.H."/>
        </authorList>
    </citation>
    <scope>NUCLEOTIDE SEQUENCE [LARGE SCALE GENOMIC DNA]</scope>
    <source>
        <strain evidence="1 2">Run_B_J11</strain>
    </source>
</reference>
<dbReference type="InterPro" id="IPR009045">
    <property type="entry name" value="Zn_M74/Hedgehog-like"/>
</dbReference>
<dbReference type="EMBL" id="CBTK010000100">
    <property type="protein sequence ID" value="CDH44798.1"/>
    <property type="molecule type" value="Genomic_DNA"/>
</dbReference>
<protein>
    <submittedName>
        <fullName evidence="1">Uncharacterized protein</fullName>
    </submittedName>
</protein>
<accession>A0A7U7GBM7</accession>
<dbReference type="RefSeq" id="WP_051497582.1">
    <property type="nucleotide sequence ID" value="NZ_CBTK010000100.1"/>
</dbReference>
<name>A0A7U7GBM7_9GAMM</name>